<dbReference type="Pfam" id="PF00144">
    <property type="entry name" value="Beta-lactamase"/>
    <property type="match status" value="1"/>
</dbReference>
<dbReference type="RefSeq" id="WP_141353888.1">
    <property type="nucleotide sequence ID" value="NZ_BARA01000070.1"/>
</dbReference>
<evidence type="ECO:0000259" key="1">
    <source>
        <dbReference type="Pfam" id="PF00144"/>
    </source>
</evidence>
<keyword evidence="3" id="KW-1185">Reference proteome</keyword>
<evidence type="ECO:0000313" key="2">
    <source>
        <dbReference type="EMBL" id="GLQ83137.1"/>
    </source>
</evidence>
<protein>
    <submittedName>
        <fullName evidence="2">Serine hydrolase</fullName>
    </submittedName>
</protein>
<dbReference type="Proteomes" id="UP001156708">
    <property type="component" value="Unassembled WGS sequence"/>
</dbReference>
<proteinExistence type="predicted"/>
<comment type="caution">
    <text evidence="2">The sequence shown here is derived from an EMBL/GenBank/DDBJ whole genome shotgun (WGS) entry which is preliminary data.</text>
</comment>
<dbReference type="AlphaFoldDB" id="A0AA37W8D1"/>
<dbReference type="InterPro" id="IPR052907">
    <property type="entry name" value="Beta-lactamase/esterase"/>
</dbReference>
<name>A0AA37W8D1_9PROT</name>
<dbReference type="InterPro" id="IPR001466">
    <property type="entry name" value="Beta-lactam-related"/>
</dbReference>
<reference evidence="3" key="1">
    <citation type="journal article" date="2019" name="Int. J. Syst. Evol. Microbiol.">
        <title>The Global Catalogue of Microorganisms (GCM) 10K type strain sequencing project: providing services to taxonomists for standard genome sequencing and annotation.</title>
        <authorList>
            <consortium name="The Broad Institute Genomics Platform"/>
            <consortium name="The Broad Institute Genome Sequencing Center for Infectious Disease"/>
            <person name="Wu L."/>
            <person name="Ma J."/>
        </authorList>
    </citation>
    <scope>NUCLEOTIDE SEQUENCE [LARGE SCALE GENOMIC DNA]</scope>
    <source>
        <strain evidence="3">NBRC 12467</strain>
    </source>
</reference>
<organism evidence="2 3">
    <name type="scientific">Gluconobacter sphaericus NBRC 12467</name>
    <dbReference type="NCBI Taxonomy" id="1307951"/>
    <lineage>
        <taxon>Bacteria</taxon>
        <taxon>Pseudomonadati</taxon>
        <taxon>Pseudomonadota</taxon>
        <taxon>Alphaproteobacteria</taxon>
        <taxon>Acetobacterales</taxon>
        <taxon>Acetobacteraceae</taxon>
        <taxon>Gluconobacter</taxon>
    </lineage>
</organism>
<dbReference type="EMBL" id="BSNZ01000002">
    <property type="protein sequence ID" value="GLQ83137.1"/>
    <property type="molecule type" value="Genomic_DNA"/>
</dbReference>
<evidence type="ECO:0000313" key="3">
    <source>
        <dbReference type="Proteomes" id="UP001156708"/>
    </source>
</evidence>
<dbReference type="InterPro" id="IPR012338">
    <property type="entry name" value="Beta-lactam/transpept-like"/>
</dbReference>
<feature type="domain" description="Beta-lactamase-related" evidence="1">
    <location>
        <begin position="35"/>
        <end position="372"/>
    </location>
</feature>
<dbReference type="SUPFAM" id="SSF56601">
    <property type="entry name" value="beta-lactamase/transpeptidase-like"/>
    <property type="match status" value="1"/>
</dbReference>
<dbReference type="PANTHER" id="PTHR43319">
    <property type="entry name" value="BETA-LACTAMASE-RELATED"/>
    <property type="match status" value="1"/>
</dbReference>
<dbReference type="PANTHER" id="PTHR43319:SF3">
    <property type="entry name" value="BETA-LACTAMASE-RELATED DOMAIN-CONTAINING PROTEIN"/>
    <property type="match status" value="1"/>
</dbReference>
<keyword evidence="2" id="KW-0378">Hydrolase</keyword>
<sequence>MPENFAFQGSTSERFEAVKQEFACLIANEGNDFAAQFVVYHQGECVVDLWAGAGVNGDSLCGVYSACKGAAHLVVALLVQDGILNLDERVSHYWPEFSANGKSDISLRELMAHRAGLAGPDRGLSLDELSDDRAVAQRIGQQRPYWRPGTAFGYHALVIAALTGEVVFRATGWTIQEHFAFRIRTARDVDFFLGLPKEEEHRFLEAQLPLITPEHSTRTSGHAVGSTNLSDIAFNRHHPENPAVWELPNFRIVRERGPASFGGVASARALARMYASAISPMDNLEPLLRPEITTQFSQIHSIGYDLVTRNHRAFGAGFHLPSEYYPAVAQGAFGHSGAGGQQAFADPRNEIAYAYSRRRPPVPFAAAPENDRLIRAVYAAIAK</sequence>
<dbReference type="Gene3D" id="3.40.710.10">
    <property type="entry name" value="DD-peptidase/beta-lactamase superfamily"/>
    <property type="match status" value="1"/>
</dbReference>
<dbReference type="GO" id="GO:0016787">
    <property type="term" value="F:hydrolase activity"/>
    <property type="evidence" value="ECO:0007669"/>
    <property type="project" value="UniProtKB-KW"/>
</dbReference>
<gene>
    <name evidence="2" type="ORF">GCM10007872_00450</name>
</gene>
<accession>A0AA37W8D1</accession>